<evidence type="ECO:0000313" key="7">
    <source>
        <dbReference type="Proteomes" id="UP000186817"/>
    </source>
</evidence>
<sequence>MIANLHCGWQNILVQLASFLTGARPQLKQWPSKGKIQKAAACWLALHFWPGKSYAEIEVDWIIATRHHISAKAPDCGRIRKDLERTGFVCREAGGGKFCLLPEKVDQLLLEAASTKPGVDITTTGDGPSQALDDYERKHAERRLLRQRNARKKWTQTMQRFAKGDRNAQQEISKQAQKAHDEEQALRRAIAGKDAKDSDSEHVDLSDDEEGDGKETMAKSTIKKAKRLTVEEIRDLDADGELPSTGLLGMKFMQQAIKSKREAAKQEALGVLKECYKGGRVVVFVKGGH</sequence>
<feature type="domain" description="DUF2087" evidence="5">
    <location>
        <begin position="26"/>
        <end position="98"/>
    </location>
</feature>
<dbReference type="PANTHER" id="PTHR14150:SF12">
    <property type="entry name" value="U3 SMALL NUCLEOLAR RNA-ASSOCIATED PROTEIN 14 HOMOLOG A"/>
    <property type="match status" value="1"/>
</dbReference>
<organism evidence="6 7">
    <name type="scientific">Symbiodinium microadriaticum</name>
    <name type="common">Dinoflagellate</name>
    <name type="synonym">Zooxanthella microadriatica</name>
    <dbReference type="NCBI Taxonomy" id="2951"/>
    <lineage>
        <taxon>Eukaryota</taxon>
        <taxon>Sar</taxon>
        <taxon>Alveolata</taxon>
        <taxon>Dinophyceae</taxon>
        <taxon>Suessiales</taxon>
        <taxon>Symbiodiniaceae</taxon>
        <taxon>Symbiodinium</taxon>
    </lineage>
</organism>
<dbReference type="Proteomes" id="UP000186817">
    <property type="component" value="Unassembled WGS sequence"/>
</dbReference>
<comment type="caution">
    <text evidence="6">The sequence shown here is derived from an EMBL/GenBank/DDBJ whole genome shotgun (WGS) entry which is preliminary data.</text>
</comment>
<dbReference type="EMBL" id="LSRX01001075">
    <property type="protein sequence ID" value="OLP83995.1"/>
    <property type="molecule type" value="Genomic_DNA"/>
</dbReference>
<dbReference type="InterPro" id="IPR006709">
    <property type="entry name" value="SSU_processome_Utp14"/>
</dbReference>
<accession>A0A1Q9CM53</accession>
<keyword evidence="2" id="KW-0597">Phosphoprotein</keyword>
<keyword evidence="7" id="KW-1185">Reference proteome</keyword>
<gene>
    <name evidence="6" type="ORF">AK812_SmicGene35170</name>
</gene>
<dbReference type="GO" id="GO:0032040">
    <property type="term" value="C:small-subunit processome"/>
    <property type="evidence" value="ECO:0007669"/>
    <property type="project" value="InterPro"/>
</dbReference>
<name>A0A1Q9CM53_SYMMI</name>
<dbReference type="PANTHER" id="PTHR14150">
    <property type="entry name" value="U3 SMALL NUCLEOLAR RNA-ASSOCIATED PROTEIN 14"/>
    <property type="match status" value="1"/>
</dbReference>
<dbReference type="OrthoDB" id="443090at2759"/>
<keyword evidence="3" id="KW-0539">Nucleus</keyword>
<dbReference type="Pfam" id="PF09860">
    <property type="entry name" value="DUF2087"/>
    <property type="match status" value="1"/>
</dbReference>
<evidence type="ECO:0000256" key="3">
    <source>
        <dbReference type="ARBA" id="ARBA00023242"/>
    </source>
</evidence>
<proteinExistence type="predicted"/>
<dbReference type="AlphaFoldDB" id="A0A1Q9CM53"/>
<reference evidence="6 7" key="1">
    <citation type="submission" date="2016-02" db="EMBL/GenBank/DDBJ databases">
        <title>Genome analysis of coral dinoflagellate symbionts highlights evolutionary adaptations to a symbiotic lifestyle.</title>
        <authorList>
            <person name="Aranda M."/>
            <person name="Li Y."/>
            <person name="Liew Y.J."/>
            <person name="Baumgarten S."/>
            <person name="Simakov O."/>
            <person name="Wilson M."/>
            <person name="Piel J."/>
            <person name="Ashoor H."/>
            <person name="Bougouffa S."/>
            <person name="Bajic V.B."/>
            <person name="Ryu T."/>
            <person name="Ravasi T."/>
            <person name="Bayer T."/>
            <person name="Micklem G."/>
            <person name="Kim H."/>
            <person name="Bhak J."/>
            <person name="Lajeunesse T.C."/>
            <person name="Voolstra C.R."/>
        </authorList>
    </citation>
    <scope>NUCLEOTIDE SEQUENCE [LARGE SCALE GENOMIC DNA]</scope>
    <source>
        <strain evidence="6 7">CCMP2467</strain>
    </source>
</reference>
<evidence type="ECO:0000256" key="1">
    <source>
        <dbReference type="ARBA" id="ARBA00004604"/>
    </source>
</evidence>
<dbReference type="InterPro" id="IPR018656">
    <property type="entry name" value="DUF2087"/>
</dbReference>
<feature type="compositionally biased region" description="Basic and acidic residues" evidence="4">
    <location>
        <begin position="178"/>
        <end position="205"/>
    </location>
</feature>
<dbReference type="Pfam" id="PF04615">
    <property type="entry name" value="Utp14"/>
    <property type="match status" value="1"/>
</dbReference>
<evidence type="ECO:0000256" key="4">
    <source>
        <dbReference type="SAM" id="MobiDB-lite"/>
    </source>
</evidence>
<dbReference type="GO" id="GO:0006364">
    <property type="term" value="P:rRNA processing"/>
    <property type="evidence" value="ECO:0007669"/>
    <property type="project" value="InterPro"/>
</dbReference>
<evidence type="ECO:0000256" key="2">
    <source>
        <dbReference type="ARBA" id="ARBA00022553"/>
    </source>
</evidence>
<feature type="region of interest" description="Disordered" evidence="4">
    <location>
        <begin position="163"/>
        <end position="218"/>
    </location>
</feature>
<protein>
    <recommendedName>
        <fullName evidence="5">DUF2087 domain-containing protein</fullName>
    </recommendedName>
</protein>
<comment type="subcellular location">
    <subcellularLocation>
        <location evidence="1">Nucleus</location>
        <location evidence="1">Nucleolus</location>
    </subcellularLocation>
</comment>
<evidence type="ECO:0000259" key="5">
    <source>
        <dbReference type="Pfam" id="PF09860"/>
    </source>
</evidence>
<evidence type="ECO:0000313" key="6">
    <source>
        <dbReference type="EMBL" id="OLP83995.1"/>
    </source>
</evidence>